<evidence type="ECO:0000313" key="3">
    <source>
        <dbReference type="Proteomes" id="UP000822476"/>
    </source>
</evidence>
<name>A0A8S9ZC01_9TREM</name>
<dbReference type="EMBL" id="JTDE01000257">
    <property type="protein sequence ID" value="KAF7261808.1"/>
    <property type="molecule type" value="Genomic_DNA"/>
</dbReference>
<organism evidence="2 3">
    <name type="scientific">Paragonimus skrjabini miyazakii</name>
    <dbReference type="NCBI Taxonomy" id="59628"/>
    <lineage>
        <taxon>Eukaryota</taxon>
        <taxon>Metazoa</taxon>
        <taxon>Spiralia</taxon>
        <taxon>Lophotrochozoa</taxon>
        <taxon>Platyhelminthes</taxon>
        <taxon>Trematoda</taxon>
        <taxon>Digenea</taxon>
        <taxon>Plagiorchiida</taxon>
        <taxon>Troglotremata</taxon>
        <taxon>Troglotrematidae</taxon>
        <taxon>Paragonimus</taxon>
    </lineage>
</organism>
<dbReference type="AlphaFoldDB" id="A0A8S9ZC01"/>
<gene>
    <name evidence="2" type="ORF">EG68_00663</name>
</gene>
<comment type="caution">
    <text evidence="2">The sequence shown here is derived from an EMBL/GenBank/DDBJ whole genome shotgun (WGS) entry which is preliminary data.</text>
</comment>
<protein>
    <submittedName>
        <fullName evidence="2">Uncharacterized protein</fullName>
    </submittedName>
</protein>
<reference evidence="2" key="1">
    <citation type="submission" date="2019-07" db="EMBL/GenBank/DDBJ databases">
        <title>Annotation for the trematode Paragonimus miyazaki's.</title>
        <authorList>
            <person name="Choi Y.-J."/>
        </authorList>
    </citation>
    <scope>NUCLEOTIDE SEQUENCE</scope>
    <source>
        <strain evidence="2">Japan</strain>
    </source>
</reference>
<accession>A0A8S9ZC01</accession>
<keyword evidence="3" id="KW-1185">Reference proteome</keyword>
<dbReference type="InterPro" id="IPR052387">
    <property type="entry name" value="Fibrocystin"/>
</dbReference>
<dbReference type="Proteomes" id="UP000822476">
    <property type="component" value="Unassembled WGS sequence"/>
</dbReference>
<dbReference type="PANTHER" id="PTHR46769:SF2">
    <property type="entry name" value="FIBROCYSTIN-L ISOFORM 2 PRECURSOR-RELATED"/>
    <property type="match status" value="1"/>
</dbReference>
<proteinExistence type="predicted"/>
<dbReference type="OrthoDB" id="120976at2759"/>
<keyword evidence="1" id="KW-0732">Signal</keyword>
<dbReference type="PANTHER" id="PTHR46769">
    <property type="entry name" value="POLYCYSTIC KIDNEY AND HEPATIC DISEASE 1 (AUTOSOMAL RECESSIVE)-LIKE 1"/>
    <property type="match status" value="1"/>
</dbReference>
<evidence type="ECO:0000313" key="2">
    <source>
        <dbReference type="EMBL" id="KAF7261808.1"/>
    </source>
</evidence>
<evidence type="ECO:0000256" key="1">
    <source>
        <dbReference type="ARBA" id="ARBA00022729"/>
    </source>
</evidence>
<sequence length="154" mass="17332">MNKSVSRRMNETQVGLYESLIVGHSNVQTCEDLGQSINGPTSPPSLSPWGGHVGLIFGHFQVGFDLQIRDGLDLQHGIGSVRGVTIANFVRHCANKTDVVWRTDPRNEDPYHMVLFQNITSLNVEHHKSLYFDIPSNRYVSRQEDLQPVYSLSI</sequence>